<dbReference type="GO" id="GO:0005524">
    <property type="term" value="F:ATP binding"/>
    <property type="evidence" value="ECO:0007669"/>
    <property type="project" value="UniProtKB-KW"/>
</dbReference>
<keyword evidence="14" id="KW-1185">Reference proteome</keyword>
<evidence type="ECO:0000256" key="8">
    <source>
        <dbReference type="ARBA" id="ARBA00023242"/>
    </source>
</evidence>
<evidence type="ECO:0000256" key="5">
    <source>
        <dbReference type="ARBA" id="ARBA00022679"/>
    </source>
</evidence>
<dbReference type="SUPFAM" id="SSF55144">
    <property type="entry name" value="LigT-like"/>
    <property type="match status" value="1"/>
</dbReference>
<dbReference type="InterPro" id="IPR009097">
    <property type="entry name" value="Cyclic_Pdiesterase"/>
</dbReference>
<keyword evidence="6" id="KW-0547">Nucleotide-binding</keyword>
<evidence type="ECO:0000256" key="1">
    <source>
        <dbReference type="ARBA" id="ARBA00004123"/>
    </source>
</evidence>
<feature type="domain" description="MJ1316 RNA cyclic group end recognition" evidence="11">
    <location>
        <begin position="1034"/>
        <end position="1105"/>
    </location>
</feature>
<name>A0A164VGA2_9AGAM</name>
<dbReference type="InterPro" id="IPR011068">
    <property type="entry name" value="NuclTrfase_I-like_C"/>
</dbReference>
<evidence type="ECO:0000256" key="2">
    <source>
        <dbReference type="ARBA" id="ARBA00010912"/>
    </source>
</evidence>
<accession>A0A164VGA2</accession>
<protein>
    <recommendedName>
        <fullName evidence="3">polynucleotide adenylyltransferase</fullName>
        <ecNumber evidence="3">2.7.7.19</ecNumber>
    </recommendedName>
</protein>
<feature type="domain" description="Endonuclease/exonuclease/phosphatase" evidence="10">
    <location>
        <begin position="228"/>
        <end position="467"/>
    </location>
</feature>
<dbReference type="InterPro" id="IPR036691">
    <property type="entry name" value="Endo/exonu/phosph_ase_sf"/>
</dbReference>
<dbReference type="PANTHER" id="PTHR10682">
    <property type="entry name" value="POLY A POLYMERASE"/>
    <property type="match status" value="1"/>
</dbReference>
<feature type="compositionally biased region" description="Basic residues" evidence="9">
    <location>
        <begin position="1002"/>
        <end position="1011"/>
    </location>
</feature>
<dbReference type="GO" id="GO:0003723">
    <property type="term" value="F:RNA binding"/>
    <property type="evidence" value="ECO:0007669"/>
    <property type="project" value="InterPro"/>
</dbReference>
<evidence type="ECO:0000256" key="4">
    <source>
        <dbReference type="ARBA" id="ARBA00022664"/>
    </source>
</evidence>
<evidence type="ECO:0000256" key="7">
    <source>
        <dbReference type="ARBA" id="ARBA00022840"/>
    </source>
</evidence>
<dbReference type="Pfam" id="PF04928">
    <property type="entry name" value="PAP_central"/>
    <property type="match status" value="1"/>
</dbReference>
<dbReference type="SUPFAM" id="SSF55003">
    <property type="entry name" value="PAP/Archaeal CCA-adding enzyme, C-terminal domain"/>
    <property type="match status" value="1"/>
</dbReference>
<feature type="compositionally biased region" description="Polar residues" evidence="9">
    <location>
        <begin position="989"/>
        <end position="1001"/>
    </location>
</feature>
<proteinExistence type="inferred from homology"/>
<keyword evidence="7" id="KW-0067">ATP-binding</keyword>
<dbReference type="SUPFAM" id="SSF81301">
    <property type="entry name" value="Nucleotidyltransferase"/>
    <property type="match status" value="1"/>
</dbReference>
<keyword evidence="5" id="KW-0808">Transferase</keyword>
<dbReference type="InterPro" id="IPR007012">
    <property type="entry name" value="PolA_pol_cen_dom"/>
</dbReference>
<dbReference type="EC" id="2.7.7.19" evidence="3"/>
<dbReference type="SUPFAM" id="SSF56219">
    <property type="entry name" value="DNase I-like"/>
    <property type="match status" value="1"/>
</dbReference>
<evidence type="ECO:0000256" key="3">
    <source>
        <dbReference type="ARBA" id="ARBA00012388"/>
    </source>
</evidence>
<dbReference type="Pfam" id="PF03372">
    <property type="entry name" value="Exo_endo_phos"/>
    <property type="match status" value="1"/>
</dbReference>
<feature type="domain" description="Poly(A) polymerase central" evidence="12">
    <location>
        <begin position="691"/>
        <end position="766"/>
    </location>
</feature>
<feature type="compositionally biased region" description="Polar residues" evidence="9">
    <location>
        <begin position="1015"/>
        <end position="1028"/>
    </location>
</feature>
<keyword evidence="4" id="KW-0507">mRNA processing</keyword>
<reference evidence="13 14" key="1">
    <citation type="journal article" date="2016" name="Mol. Biol. Evol.">
        <title>Comparative Genomics of Early-Diverging Mushroom-Forming Fungi Provides Insights into the Origins of Lignocellulose Decay Capabilities.</title>
        <authorList>
            <person name="Nagy L.G."/>
            <person name="Riley R."/>
            <person name="Tritt A."/>
            <person name="Adam C."/>
            <person name="Daum C."/>
            <person name="Floudas D."/>
            <person name="Sun H."/>
            <person name="Yadav J.S."/>
            <person name="Pangilinan J."/>
            <person name="Larsson K.H."/>
            <person name="Matsuura K."/>
            <person name="Barry K."/>
            <person name="Labutti K."/>
            <person name="Kuo R."/>
            <person name="Ohm R.A."/>
            <person name="Bhattacharya S.S."/>
            <person name="Shirouzu T."/>
            <person name="Yoshinaga Y."/>
            <person name="Martin F.M."/>
            <person name="Grigoriev I.V."/>
            <person name="Hibbett D.S."/>
        </authorList>
    </citation>
    <scope>NUCLEOTIDE SEQUENCE [LARGE SCALE GENOMIC DNA]</scope>
    <source>
        <strain evidence="13 14">HHB9708</strain>
    </source>
</reference>
<dbReference type="AlphaFoldDB" id="A0A164VGA2"/>
<feature type="region of interest" description="Disordered" evidence="9">
    <location>
        <begin position="969"/>
        <end position="1028"/>
    </location>
</feature>
<evidence type="ECO:0000313" key="14">
    <source>
        <dbReference type="Proteomes" id="UP000076722"/>
    </source>
</evidence>
<dbReference type="SUPFAM" id="SSF81631">
    <property type="entry name" value="PAP/OAS1 substrate-binding domain"/>
    <property type="match status" value="1"/>
</dbReference>
<evidence type="ECO:0000313" key="13">
    <source>
        <dbReference type="EMBL" id="KZS94131.1"/>
    </source>
</evidence>
<organism evidence="13 14">
    <name type="scientific">Sistotremastrum niveocremeum HHB9708</name>
    <dbReference type="NCBI Taxonomy" id="1314777"/>
    <lineage>
        <taxon>Eukaryota</taxon>
        <taxon>Fungi</taxon>
        <taxon>Dikarya</taxon>
        <taxon>Basidiomycota</taxon>
        <taxon>Agaricomycotina</taxon>
        <taxon>Agaricomycetes</taxon>
        <taxon>Sistotremastrales</taxon>
        <taxon>Sistotremastraceae</taxon>
        <taxon>Sertulicium</taxon>
        <taxon>Sertulicium niveocremeum</taxon>
    </lineage>
</organism>
<dbReference type="GO" id="GO:0006397">
    <property type="term" value="P:mRNA processing"/>
    <property type="evidence" value="ECO:0007669"/>
    <property type="project" value="UniProtKB-KW"/>
</dbReference>
<dbReference type="Gene3D" id="3.90.1140.10">
    <property type="entry name" value="Cyclic phosphodiesterase"/>
    <property type="match status" value="1"/>
</dbReference>
<evidence type="ECO:0000259" key="10">
    <source>
        <dbReference type="Pfam" id="PF03372"/>
    </source>
</evidence>
<evidence type="ECO:0000256" key="6">
    <source>
        <dbReference type="ARBA" id="ARBA00022741"/>
    </source>
</evidence>
<dbReference type="PANTHER" id="PTHR10682:SF23">
    <property type="entry name" value="POLYNUCLEOTIDE ADENYLYLTRANSFERASE"/>
    <property type="match status" value="1"/>
</dbReference>
<dbReference type="Gene3D" id="3.30.460.10">
    <property type="entry name" value="Beta Polymerase, domain 2"/>
    <property type="match status" value="1"/>
</dbReference>
<dbReference type="GO" id="GO:1990817">
    <property type="term" value="F:poly(A) RNA polymerase activity"/>
    <property type="evidence" value="ECO:0007669"/>
    <property type="project" value="UniProtKB-EC"/>
</dbReference>
<evidence type="ECO:0000256" key="9">
    <source>
        <dbReference type="SAM" id="MobiDB-lite"/>
    </source>
</evidence>
<evidence type="ECO:0000259" key="11">
    <source>
        <dbReference type="Pfam" id="PF04457"/>
    </source>
</evidence>
<comment type="subcellular location">
    <subcellularLocation>
        <location evidence="1">Nucleus</location>
    </subcellularLocation>
</comment>
<dbReference type="OrthoDB" id="10263155at2759"/>
<dbReference type="GO" id="GO:0005634">
    <property type="term" value="C:nucleus"/>
    <property type="evidence" value="ECO:0007669"/>
    <property type="project" value="UniProtKB-SubCell"/>
</dbReference>
<dbReference type="Pfam" id="PF04457">
    <property type="entry name" value="MJ1316"/>
    <property type="match status" value="1"/>
</dbReference>
<evidence type="ECO:0000259" key="12">
    <source>
        <dbReference type="Pfam" id="PF04928"/>
    </source>
</evidence>
<dbReference type="InterPro" id="IPR005135">
    <property type="entry name" value="Endo/exonuclease/phosphatase"/>
</dbReference>
<dbReference type="EMBL" id="KV419405">
    <property type="protein sequence ID" value="KZS94131.1"/>
    <property type="molecule type" value="Genomic_DNA"/>
</dbReference>
<dbReference type="STRING" id="1314777.A0A164VGA2"/>
<feature type="compositionally biased region" description="Acidic residues" evidence="9">
    <location>
        <begin position="969"/>
        <end position="988"/>
    </location>
</feature>
<dbReference type="InterPro" id="IPR040459">
    <property type="entry name" value="MJ1316"/>
</dbReference>
<keyword evidence="8" id="KW-0539">Nucleus</keyword>
<gene>
    <name evidence="13" type="ORF">SISNIDRAFT_485061</name>
</gene>
<dbReference type="Proteomes" id="UP000076722">
    <property type="component" value="Unassembled WGS sequence"/>
</dbReference>
<dbReference type="InterPro" id="IPR043519">
    <property type="entry name" value="NT_sf"/>
</dbReference>
<dbReference type="GO" id="GO:0031123">
    <property type="term" value="P:RNA 3'-end processing"/>
    <property type="evidence" value="ECO:0007669"/>
    <property type="project" value="InterPro"/>
</dbReference>
<dbReference type="Gene3D" id="1.10.1410.10">
    <property type="match status" value="1"/>
</dbReference>
<dbReference type="Gene3D" id="3.60.10.10">
    <property type="entry name" value="Endonuclease/exonuclease/phosphatase"/>
    <property type="match status" value="1"/>
</dbReference>
<dbReference type="Pfam" id="PF13563">
    <property type="entry name" value="2_5_RNA_ligase2"/>
    <property type="match status" value="1"/>
</dbReference>
<sequence>MASYQSKFALDSYSTAVVVIPPEPLQARINILRGAHDKSCPRWTAHFTLLFPFVAESNLSDATVALRNALEKAEIQPFDVTLDRVNSFSQRSYDTVYLAPSTPDDLRRVWNPIAQAFGYKGRSFVPHLTLGQAEKNSESSDFLRRKGNNLIKPDLSWSVGSVVILRKDEHDGGAMKIYAEIPFDVNATWPASSIAPIGRPVYHFDGIEWNPHSSSQMPSAPLNSLVVATYNVLHDEAFPFGPRIESLLQSIAESEADIICLQEVSDELLLDLSRHPEIYGRFSWSTRGPDETMETERNLWVLTRNHIPFTWQNVTINGKMKPVHVLSVNNGSLIMAAVHFTAGLTSDRIRRKEQEFRSVVDHLQSTDPNATDLIVVGDTNFPTSMEVAPTQGNTIWLDAWSETHLSDDSDGATYNPRANQLALKTSKEDKSPQRYDRLYLKAGGRFAVSSASLFGVNAPGKGAASDHYGLVVTLSCHNETTDEVPVPTKESGSSPIQHARVDLSDEALQAFLTEHSLIPSSDDYILKEEAVAHLRSILTQAPSVVPTTEASSTEPLAVAPFAVKLIVQPVGSFALGVDFPESDVDCLVVGNISPTIFWALARQRIKKAHPTSRIKRFVKDAAVQMLELDVLGIKIDLQYCPAARLSEKWQEAWTLAPNDPIFSLPASSLRTLNAYRDMRALQSALPSLSSFQLAHRSIKYFAQSHGIICSRLGYLGGIHITILLARVAFENSTSSAGQLVQAFFRTYADWDWVSSSITIPSLSQGPYSRSDREPLAILSIHRPIQNVAALASAATVHSISKEIRLGHEGLLSGRSWASICGSRDEEKTPLGRFLVEYKSYVKVDIAYWGRNCTAGRALVGFLESRLSRLLIQLRATLGNIELRLWPERLVEQRPTVVATNDLSGFYLIGIKGFDSHLPLTVLNTFQETIRGSEQYYDSTQAYIAVYQVASKSLGDVALTVRDPFQWEDGGFDLEEDSDDEEIEPDSDPTWDQNEFSFVSSKRQLKKKKKKRGSDPVNSSSIEVGATPSASTSKLRTSADVYNRLMWDPYSGDKGDFVIGYEDRFEGVMEIGILNWKREVEDEAFIPFHRVVYFKRRSDGSILWDKRTRLDKVFGSGNGDGTPAA</sequence>
<comment type="similarity">
    <text evidence="2">Belongs to the poly(A) polymerase family.</text>
</comment>